<feature type="compositionally biased region" description="Low complexity" evidence="1">
    <location>
        <begin position="36"/>
        <end position="56"/>
    </location>
</feature>
<keyword evidence="5" id="KW-1185">Reference proteome</keyword>
<feature type="signal peptide" evidence="2">
    <location>
        <begin position="1"/>
        <end position="22"/>
    </location>
</feature>
<dbReference type="Proteomes" id="UP000514704">
    <property type="component" value="Chromosome"/>
</dbReference>
<name>A0A7D7Y6L6_9MOLU</name>
<dbReference type="RefSeq" id="WP_182078562.1">
    <property type="nucleotide sequence ID" value="NZ_CP059674.1"/>
</dbReference>
<feature type="chain" id="PRO_5028288247" evidence="2">
    <location>
        <begin position="23"/>
        <end position="683"/>
    </location>
</feature>
<feature type="domain" description="Haemagglutinin Mycoplasma" evidence="3">
    <location>
        <begin position="237"/>
        <end position="666"/>
    </location>
</feature>
<reference evidence="4 5" key="1">
    <citation type="journal article" date="2017" name="Int. J. Syst. Evol. Microbiol.">
        <title>Mycoplasma tullyi sp. nov., isolated from penguins of the genus Spheniscus.</title>
        <authorList>
            <person name="Yavari C.A."/>
            <person name="Ramirez A.S."/>
            <person name="Nicholas R.A.J."/>
            <person name="Radford A.D."/>
            <person name="Darby A.C."/>
            <person name="Bradbury J.M."/>
        </authorList>
    </citation>
    <scope>NUCLEOTIDE SEQUENCE [LARGE SCALE GENOMIC DNA]</scope>
    <source>
        <strain evidence="4 5">56A97T</strain>
    </source>
</reference>
<proteinExistence type="predicted"/>
<dbReference type="AlphaFoldDB" id="A0A7D7Y6L6"/>
<dbReference type="Gene3D" id="2.60.120.260">
    <property type="entry name" value="Galactose-binding domain-like"/>
    <property type="match status" value="1"/>
</dbReference>
<organism evidence="4 5">
    <name type="scientific">Mycoplasma tullyi</name>
    <dbReference type="NCBI Taxonomy" id="1612150"/>
    <lineage>
        <taxon>Bacteria</taxon>
        <taxon>Bacillati</taxon>
        <taxon>Mycoplasmatota</taxon>
        <taxon>Mollicutes</taxon>
        <taxon>Mycoplasmataceae</taxon>
        <taxon>Mycoplasma</taxon>
    </lineage>
</organism>
<dbReference type="EMBL" id="CP059674">
    <property type="protein sequence ID" value="QMT98275.1"/>
    <property type="molecule type" value="Genomic_DNA"/>
</dbReference>
<evidence type="ECO:0000256" key="2">
    <source>
        <dbReference type="SAM" id="SignalP"/>
    </source>
</evidence>
<sequence>MKRNKILKFVSLLGVGSFVMLAAASCTQTITPVPKSGTSSSNTGMTNSMSSNNANTDNGQEMNSAEQQLATARKTLTDLLNTENDNIALYSDYGKIESDLKTAYDTAKNEAGNANSSLDDLKSIQTALQTAIDKAASEKQTFDNANRALVTAYNQLKITLQSNETTLGSLSGDKYSAIRDTLTPLFNTGSGIITNKLDSLTGERLSIENITKANQDLSQALSKLPRWKQNAEEFDNFKKNALSKDNLSVGSDATNNQDQPVNWSFVGFSVDVSGTSGSSMIPNWNFAQRKVWISNNGTTSLVADPVSSSDVSWIYSLAGTGTKYTLKFVYYGPSTGYLYFPYKLVKAGDMNSVALQYKLNESGPKTINFQSGQAAPISASTNVEGTPSNGGAPMARSSSETLVADGMTDSNNEMNPTPTVADINVAKITLTDLKFGENTLEFSLPTDEDNAAKVAPMIGNMYLTSNVDSQNKIYDQIFGNTNSTTNNQTSVTVDLLKGYGLISGWSTYIGEFKNLTVPNGTSSTTQATTPSYLVGFIAGNGSRTLSSDTNAVKTPTATGAQRTFTIYVNAPMDGDYYFGGSYISSNSQSRSLIFKANDDTNTVTVTVPMASGNFTSLETFNTGNTSSNVVANNMKRTLHLKQGLNKILINGDTNNTPFIGNLTFTLSNSSSSGMPEGGTGSAS</sequence>
<gene>
    <name evidence="4" type="ORF">H3143_02085</name>
</gene>
<evidence type="ECO:0000259" key="3">
    <source>
        <dbReference type="Pfam" id="PF05692"/>
    </source>
</evidence>
<keyword evidence="2" id="KW-0732">Signal</keyword>
<evidence type="ECO:0000313" key="4">
    <source>
        <dbReference type="EMBL" id="QMT98275.1"/>
    </source>
</evidence>
<evidence type="ECO:0000313" key="5">
    <source>
        <dbReference type="Proteomes" id="UP000514704"/>
    </source>
</evidence>
<accession>A0A7D7Y6L6</accession>
<dbReference type="PROSITE" id="PS51257">
    <property type="entry name" value="PROKAR_LIPOPROTEIN"/>
    <property type="match status" value="1"/>
</dbReference>
<feature type="compositionally biased region" description="Polar residues" evidence="1">
    <location>
        <begin position="57"/>
        <end position="67"/>
    </location>
</feature>
<dbReference type="KEGG" id="mtuy:H3143_02085"/>
<dbReference type="Pfam" id="PF05692">
    <property type="entry name" value="Myco_haema"/>
    <property type="match status" value="1"/>
</dbReference>
<evidence type="ECO:0000256" key="1">
    <source>
        <dbReference type="SAM" id="MobiDB-lite"/>
    </source>
</evidence>
<feature type="region of interest" description="Disordered" evidence="1">
    <location>
        <begin position="31"/>
        <end position="67"/>
    </location>
</feature>
<dbReference type="Pfam" id="PF07554">
    <property type="entry name" value="FIVAR"/>
    <property type="match status" value="2"/>
</dbReference>
<dbReference type="InterPro" id="IPR008692">
    <property type="entry name" value="Hemogglutn_Mycoplasma"/>
</dbReference>
<protein>
    <submittedName>
        <fullName evidence="4">FIVAR domain-containing protein</fullName>
    </submittedName>
</protein>